<dbReference type="InterPro" id="IPR002821">
    <property type="entry name" value="Hydantoinase_A"/>
</dbReference>
<dbReference type="Pfam" id="PF01968">
    <property type="entry name" value="Hydantoinase_A"/>
    <property type="match status" value="1"/>
</dbReference>
<dbReference type="SUPFAM" id="SSF53067">
    <property type="entry name" value="Actin-like ATPase domain"/>
    <property type="match status" value="1"/>
</dbReference>
<dbReference type="PANTHER" id="PTHR11365:SF2">
    <property type="entry name" value="5-OXOPROLINASE"/>
    <property type="match status" value="1"/>
</dbReference>
<dbReference type="InterPro" id="IPR045079">
    <property type="entry name" value="Oxoprolinase-like"/>
</dbReference>
<dbReference type="GO" id="GO:0005829">
    <property type="term" value="C:cytosol"/>
    <property type="evidence" value="ECO:0007669"/>
    <property type="project" value="TreeGrafter"/>
</dbReference>
<feature type="domain" description="Hydantoinase/oxoprolinase N-terminal" evidence="2">
    <location>
        <begin position="36"/>
        <end position="199"/>
    </location>
</feature>
<dbReference type="InterPro" id="IPR008040">
    <property type="entry name" value="Hydant_A_N"/>
</dbReference>
<accession>A0A512HM66</accession>
<dbReference type="GO" id="GO:0006749">
    <property type="term" value="P:glutathione metabolic process"/>
    <property type="evidence" value="ECO:0007669"/>
    <property type="project" value="TreeGrafter"/>
</dbReference>
<dbReference type="InterPro" id="IPR043129">
    <property type="entry name" value="ATPase_NBD"/>
</dbReference>
<reference evidence="3 4" key="1">
    <citation type="submission" date="2019-07" db="EMBL/GenBank/DDBJ databases">
        <title>Whole genome shotgun sequence of Rhizobium naphthalenivorans NBRC 107585.</title>
        <authorList>
            <person name="Hosoyama A."/>
            <person name="Uohara A."/>
            <person name="Ohji S."/>
            <person name="Ichikawa N."/>
        </authorList>
    </citation>
    <scope>NUCLEOTIDE SEQUENCE [LARGE SCALE GENOMIC DNA]</scope>
    <source>
        <strain evidence="3 4">NBRC 107585</strain>
    </source>
</reference>
<gene>
    <name evidence="3" type="ORF">RNA01_34790</name>
</gene>
<dbReference type="AlphaFoldDB" id="A0A512HM66"/>
<evidence type="ECO:0000259" key="2">
    <source>
        <dbReference type="Pfam" id="PF05378"/>
    </source>
</evidence>
<sequence length="697" mass="73325">MPLVGWCDNLLPCDNRIRQNAQNQTEAVRVTLHYMLGIDTGGTYTDAVLYSEEKGILAKAKALTTRHDLAIGIAEVLDKVIAAAGINRGSIGLVSLSTTLATNALVEGQGGRAGLVMIGFGPEDLKRDGLVDALGSDPVLFLPGGHDVHGNETPLEISALEQALPHLGETVSSFAIAGYFAVRNPAHEIRVRDLIRNHCALPVTCSHELSSRLGGPRRALTTLLNARLVSMIDRLVGACEAFLASRGIEAPLMVVRGDGALISAAEARLRPIETILSGPAASLVGARHLTGLANAVVADIGGTTTDVAILDGGLPRLDAEGAVVGGYRTMVEAVAMRTYGLGGDSEVRIDDRGLQVRIELGPRRLVPLSLAAMLHGDAVIARLERQVRAAHPGRQDGRLAVRTGVPHHLATGLSSQEAALFARIGPEPVALDQLLTSTPQLAMIDRLVARGLVHICGLTPSDAMHVLDRQGQWNRHAAELGLRIAARRKDGAGQPIAASSADLAQRIVDRLTRQSAEIVLMASLAESDLADIDPARSLLIDRALRRQAGIVNFSLSLDRPLIGLGASASTYYPAIGAMLASSCEVPRDADVANAIGAVVGRIRATVTTFVTAPEEGLFMLSGAGESMRFVRVQEAFSAARARAMDAALAHARQNGATDAVAVLVEEVDAPESDGSRKLIEARFIATASGRPRLASAV</sequence>
<dbReference type="Proteomes" id="UP000321717">
    <property type="component" value="Unassembled WGS sequence"/>
</dbReference>
<evidence type="ECO:0000313" key="4">
    <source>
        <dbReference type="Proteomes" id="UP000321717"/>
    </source>
</evidence>
<name>A0A512HM66_9HYPH</name>
<dbReference type="Pfam" id="PF05378">
    <property type="entry name" value="Hydant_A_N"/>
    <property type="match status" value="1"/>
</dbReference>
<dbReference type="Gene3D" id="3.30.420.40">
    <property type="match status" value="1"/>
</dbReference>
<protein>
    <submittedName>
        <fullName evidence="3">Hydantoinase</fullName>
    </submittedName>
</protein>
<dbReference type="GO" id="GO:0017168">
    <property type="term" value="F:5-oxoprolinase (ATP-hydrolyzing) activity"/>
    <property type="evidence" value="ECO:0007669"/>
    <property type="project" value="TreeGrafter"/>
</dbReference>
<proteinExistence type="predicted"/>
<feature type="domain" description="Hydantoinase A/oxoprolinase" evidence="1">
    <location>
        <begin position="218"/>
        <end position="365"/>
    </location>
</feature>
<dbReference type="EMBL" id="BJZP01000021">
    <property type="protein sequence ID" value="GEO86547.1"/>
    <property type="molecule type" value="Genomic_DNA"/>
</dbReference>
<keyword evidence="4" id="KW-1185">Reference proteome</keyword>
<dbReference type="PANTHER" id="PTHR11365">
    <property type="entry name" value="5-OXOPROLINASE RELATED"/>
    <property type="match status" value="1"/>
</dbReference>
<comment type="caution">
    <text evidence="3">The sequence shown here is derived from an EMBL/GenBank/DDBJ whole genome shotgun (WGS) entry which is preliminary data.</text>
</comment>
<evidence type="ECO:0000259" key="1">
    <source>
        <dbReference type="Pfam" id="PF01968"/>
    </source>
</evidence>
<organism evidence="3 4">
    <name type="scientific">Ciceribacter naphthalenivorans</name>
    <dbReference type="NCBI Taxonomy" id="1118451"/>
    <lineage>
        <taxon>Bacteria</taxon>
        <taxon>Pseudomonadati</taxon>
        <taxon>Pseudomonadota</taxon>
        <taxon>Alphaproteobacteria</taxon>
        <taxon>Hyphomicrobiales</taxon>
        <taxon>Rhizobiaceae</taxon>
        <taxon>Ciceribacter</taxon>
    </lineage>
</organism>
<evidence type="ECO:0000313" key="3">
    <source>
        <dbReference type="EMBL" id="GEO86547.1"/>
    </source>
</evidence>